<protein>
    <submittedName>
        <fullName evidence="3">Transmembrane protein 126A</fullName>
    </submittedName>
</protein>
<accession>A0A0N4WRX0</accession>
<dbReference type="OMA" id="WPFRDER"/>
<dbReference type="AlphaFoldDB" id="A0A0N4WRX0"/>
<sequence length="276" mass="31191">MFLFGKVRYLRVSQRLAGERSWLWTNISQLSPKDQATMVSNLAQYWPYPWERRALNWPIHVGILANCITSAAIATKISADMVMFNPKMSFLEAVRQCPRSPFVFGVYTSGIAYYMMRQVLIVPEVFTENPCSSCVLSKSVAIALGTGVAVPLLATPYLCHYININRQPKEKFPSVSNYIEFLTLCWEGSRAARSLLIKLIPFQALVAAVSTYSVLWGRERVFGTLDADPEFAKDLLLKVQLKVTLKQRVMDYLHGSSLYNVITGNPTPEKDHVQLD</sequence>
<dbReference type="OrthoDB" id="6234762at2759"/>
<keyword evidence="2" id="KW-1185">Reference proteome</keyword>
<evidence type="ECO:0000313" key="3">
    <source>
        <dbReference type="WBParaSite" id="HPLM_0001425401-mRNA-1"/>
    </source>
</evidence>
<dbReference type="InterPro" id="IPR057591">
    <property type="entry name" value="TMEM126-like"/>
</dbReference>
<reference evidence="1 2" key="2">
    <citation type="submission" date="2018-11" db="EMBL/GenBank/DDBJ databases">
        <authorList>
            <consortium name="Pathogen Informatics"/>
        </authorList>
    </citation>
    <scope>NUCLEOTIDE SEQUENCE [LARGE SCALE GENOMIC DNA]</scope>
    <source>
        <strain evidence="1 2">MHpl1</strain>
    </source>
</reference>
<dbReference type="Proteomes" id="UP000268014">
    <property type="component" value="Unassembled WGS sequence"/>
</dbReference>
<dbReference type="Pfam" id="PF23408">
    <property type="entry name" value="TMEM126_like"/>
    <property type="match status" value="1"/>
</dbReference>
<organism evidence="3">
    <name type="scientific">Haemonchus placei</name>
    <name type="common">Barber's pole worm</name>
    <dbReference type="NCBI Taxonomy" id="6290"/>
    <lineage>
        <taxon>Eukaryota</taxon>
        <taxon>Metazoa</taxon>
        <taxon>Ecdysozoa</taxon>
        <taxon>Nematoda</taxon>
        <taxon>Chromadorea</taxon>
        <taxon>Rhabditida</taxon>
        <taxon>Rhabditina</taxon>
        <taxon>Rhabditomorpha</taxon>
        <taxon>Strongyloidea</taxon>
        <taxon>Trichostrongylidae</taxon>
        <taxon>Haemonchus</taxon>
    </lineage>
</organism>
<evidence type="ECO:0000313" key="2">
    <source>
        <dbReference type="Proteomes" id="UP000268014"/>
    </source>
</evidence>
<evidence type="ECO:0000313" key="1">
    <source>
        <dbReference type="EMBL" id="VDO52259.1"/>
    </source>
</evidence>
<dbReference type="WBParaSite" id="HPLM_0001425401-mRNA-1">
    <property type="protein sequence ID" value="HPLM_0001425401-mRNA-1"/>
    <property type="gene ID" value="HPLM_0001425401"/>
</dbReference>
<gene>
    <name evidence="1" type="ORF">HPLM_LOCUS14246</name>
</gene>
<name>A0A0N4WRX0_HAEPC</name>
<reference evidence="3" key="1">
    <citation type="submission" date="2017-02" db="UniProtKB">
        <authorList>
            <consortium name="WormBaseParasite"/>
        </authorList>
    </citation>
    <scope>IDENTIFICATION</scope>
</reference>
<dbReference type="EMBL" id="UZAF01018499">
    <property type="protein sequence ID" value="VDO52259.1"/>
    <property type="molecule type" value="Genomic_DNA"/>
</dbReference>
<proteinExistence type="predicted"/>